<keyword evidence="3" id="KW-0804">Transcription</keyword>
<accession>A0ABY6J5H3</accession>
<dbReference type="PROSITE" id="PS01124">
    <property type="entry name" value="HTH_ARAC_FAMILY_2"/>
    <property type="match status" value="1"/>
</dbReference>
<feature type="domain" description="HTH araC/xylS-type" evidence="4">
    <location>
        <begin position="176"/>
        <end position="266"/>
    </location>
</feature>
<dbReference type="Pfam" id="PF20240">
    <property type="entry name" value="DUF6597"/>
    <property type="match status" value="1"/>
</dbReference>
<name>A0ABY6J5H3_9BACT</name>
<dbReference type="Gene3D" id="1.10.10.60">
    <property type="entry name" value="Homeodomain-like"/>
    <property type="match status" value="1"/>
</dbReference>
<organism evidence="5 6">
    <name type="scientific">Chitinophaga horti</name>
    <dbReference type="NCBI Taxonomy" id="2920382"/>
    <lineage>
        <taxon>Bacteria</taxon>
        <taxon>Pseudomonadati</taxon>
        <taxon>Bacteroidota</taxon>
        <taxon>Chitinophagia</taxon>
        <taxon>Chitinophagales</taxon>
        <taxon>Chitinophagaceae</taxon>
        <taxon>Chitinophaga</taxon>
    </lineage>
</organism>
<dbReference type="Pfam" id="PF12833">
    <property type="entry name" value="HTH_18"/>
    <property type="match status" value="1"/>
</dbReference>
<evidence type="ECO:0000313" key="6">
    <source>
        <dbReference type="Proteomes" id="UP001162741"/>
    </source>
</evidence>
<dbReference type="EMBL" id="CP107006">
    <property type="protein sequence ID" value="UYQ94926.1"/>
    <property type="molecule type" value="Genomic_DNA"/>
</dbReference>
<dbReference type="SMART" id="SM00342">
    <property type="entry name" value="HTH_ARAC"/>
    <property type="match status" value="1"/>
</dbReference>
<protein>
    <submittedName>
        <fullName evidence="5">AraC family transcriptional regulator</fullName>
    </submittedName>
</protein>
<keyword evidence="2" id="KW-0238">DNA-binding</keyword>
<dbReference type="InterPro" id="IPR050204">
    <property type="entry name" value="AraC_XylS_family_regulators"/>
</dbReference>
<dbReference type="RefSeq" id="WP_264282742.1">
    <property type="nucleotide sequence ID" value="NZ_CP107006.1"/>
</dbReference>
<keyword evidence="1" id="KW-0805">Transcription regulation</keyword>
<dbReference type="InterPro" id="IPR009057">
    <property type="entry name" value="Homeodomain-like_sf"/>
</dbReference>
<dbReference type="Proteomes" id="UP001162741">
    <property type="component" value="Chromosome"/>
</dbReference>
<sequence>MNYREYKPCDPLAAYIECFWTYTAPPSPDVDSQPVNYCVPLGTAELIIHMEEQPSHILNLHGEGWGKSYNAFFTGLFDYTDLWKASPGSTLFGVRMRPEALELFFDIPVSILYNQVTDADAVLPVKQKRWLQRFFEKRDVATLIVRMESFFLGRLHAMTPDHNAVAEGCRLIRKSQEPLSVEALSEQLCISRRQLERNFKQSIGISPKNYQQIIRFRRLYQYIRSAGGKPIKWAGLSYPLGYSDQAHMVRDCKKFSSLTPLRLAAPDTGLFQSLEASVTARYAYERVTSY</sequence>
<reference evidence="5" key="1">
    <citation type="submission" date="2022-10" db="EMBL/GenBank/DDBJ databases">
        <title>Chitinophaga sp. nov., isolated from soil.</title>
        <authorList>
            <person name="Jeon C.O."/>
        </authorList>
    </citation>
    <scope>NUCLEOTIDE SEQUENCE</scope>
    <source>
        <strain evidence="5">R8</strain>
    </source>
</reference>
<proteinExistence type="predicted"/>
<evidence type="ECO:0000259" key="4">
    <source>
        <dbReference type="PROSITE" id="PS01124"/>
    </source>
</evidence>
<dbReference type="SUPFAM" id="SSF46689">
    <property type="entry name" value="Homeodomain-like"/>
    <property type="match status" value="1"/>
</dbReference>
<dbReference type="InterPro" id="IPR046532">
    <property type="entry name" value="DUF6597"/>
</dbReference>
<evidence type="ECO:0000256" key="1">
    <source>
        <dbReference type="ARBA" id="ARBA00023015"/>
    </source>
</evidence>
<dbReference type="InterPro" id="IPR018060">
    <property type="entry name" value="HTH_AraC"/>
</dbReference>
<dbReference type="PANTHER" id="PTHR46796">
    <property type="entry name" value="HTH-TYPE TRANSCRIPTIONAL ACTIVATOR RHAS-RELATED"/>
    <property type="match status" value="1"/>
</dbReference>
<evidence type="ECO:0000256" key="3">
    <source>
        <dbReference type="ARBA" id="ARBA00023163"/>
    </source>
</evidence>
<keyword evidence="6" id="KW-1185">Reference proteome</keyword>
<evidence type="ECO:0000256" key="2">
    <source>
        <dbReference type="ARBA" id="ARBA00023125"/>
    </source>
</evidence>
<gene>
    <name evidence="5" type="ORF">MKQ68_07445</name>
</gene>
<evidence type="ECO:0000313" key="5">
    <source>
        <dbReference type="EMBL" id="UYQ94926.1"/>
    </source>
</evidence>
<dbReference type="PANTHER" id="PTHR46796:SF13">
    <property type="entry name" value="HTH-TYPE TRANSCRIPTIONAL ACTIVATOR RHAS"/>
    <property type="match status" value="1"/>
</dbReference>